<dbReference type="EMBL" id="JALJOV010000782">
    <property type="protein sequence ID" value="KAK9861293.1"/>
    <property type="molecule type" value="Genomic_DNA"/>
</dbReference>
<evidence type="ECO:0000259" key="7">
    <source>
        <dbReference type="PROSITE" id="PS51525"/>
    </source>
</evidence>
<feature type="compositionally biased region" description="Low complexity" evidence="5">
    <location>
        <begin position="428"/>
        <end position="442"/>
    </location>
</feature>
<dbReference type="Pfam" id="PF17035">
    <property type="entry name" value="BET"/>
    <property type="match status" value="1"/>
</dbReference>
<dbReference type="Pfam" id="PF00439">
    <property type="entry name" value="Bromodomain"/>
    <property type="match status" value="1"/>
</dbReference>
<dbReference type="SUPFAM" id="SSF47370">
    <property type="entry name" value="Bromodomain"/>
    <property type="match status" value="1"/>
</dbReference>
<reference evidence="8 9" key="1">
    <citation type="journal article" date="2024" name="Nat. Commun.">
        <title>Phylogenomics reveals the evolutionary origins of lichenization in chlorophyte algae.</title>
        <authorList>
            <person name="Puginier C."/>
            <person name="Libourel C."/>
            <person name="Otte J."/>
            <person name="Skaloud P."/>
            <person name="Haon M."/>
            <person name="Grisel S."/>
            <person name="Petersen M."/>
            <person name="Berrin J.G."/>
            <person name="Delaux P.M."/>
            <person name="Dal Grande F."/>
            <person name="Keller J."/>
        </authorList>
    </citation>
    <scope>NUCLEOTIDE SEQUENCE [LARGE SCALE GENOMIC DNA]</scope>
    <source>
        <strain evidence="8 9">SAG 2523</strain>
    </source>
</reference>
<evidence type="ECO:0000313" key="9">
    <source>
        <dbReference type="Proteomes" id="UP001485043"/>
    </source>
</evidence>
<evidence type="ECO:0000256" key="4">
    <source>
        <dbReference type="PROSITE-ProRule" id="PRU00035"/>
    </source>
</evidence>
<accession>A0AAW1SW34</accession>
<evidence type="ECO:0000256" key="2">
    <source>
        <dbReference type="ARBA" id="ARBA00023117"/>
    </source>
</evidence>
<feature type="compositionally biased region" description="Basic residues" evidence="5">
    <location>
        <begin position="219"/>
        <end position="233"/>
    </location>
</feature>
<dbReference type="InterPro" id="IPR018359">
    <property type="entry name" value="Bromodomain_CS"/>
</dbReference>
<dbReference type="InterPro" id="IPR027353">
    <property type="entry name" value="NET_dom"/>
</dbReference>
<dbReference type="PRINTS" id="PR00503">
    <property type="entry name" value="BROMODOMAIN"/>
</dbReference>
<feature type="region of interest" description="Disordered" evidence="5">
    <location>
        <begin position="402"/>
        <end position="449"/>
    </location>
</feature>
<organism evidence="8 9">
    <name type="scientific">Apatococcus fuscideae</name>
    <dbReference type="NCBI Taxonomy" id="2026836"/>
    <lineage>
        <taxon>Eukaryota</taxon>
        <taxon>Viridiplantae</taxon>
        <taxon>Chlorophyta</taxon>
        <taxon>core chlorophytes</taxon>
        <taxon>Trebouxiophyceae</taxon>
        <taxon>Chlorellales</taxon>
        <taxon>Chlorellaceae</taxon>
        <taxon>Apatococcus</taxon>
    </lineage>
</organism>
<dbReference type="AlphaFoldDB" id="A0AAW1SW34"/>
<dbReference type="Gene3D" id="1.20.920.10">
    <property type="entry name" value="Bromodomain-like"/>
    <property type="match status" value="1"/>
</dbReference>
<feature type="compositionally biased region" description="Basic and acidic residues" evidence="5">
    <location>
        <begin position="234"/>
        <end position="250"/>
    </location>
</feature>
<dbReference type="PROSITE" id="PS00633">
    <property type="entry name" value="BROMODOMAIN_1"/>
    <property type="match status" value="1"/>
</dbReference>
<feature type="domain" description="NET" evidence="7">
    <location>
        <begin position="837"/>
        <end position="917"/>
    </location>
</feature>
<dbReference type="InterPro" id="IPR001487">
    <property type="entry name" value="Bromodomain"/>
</dbReference>
<dbReference type="Gene3D" id="1.20.1270.220">
    <property type="match status" value="1"/>
</dbReference>
<feature type="region of interest" description="Disordered" evidence="5">
    <location>
        <begin position="57"/>
        <end position="81"/>
    </location>
</feature>
<feature type="region of interest" description="Disordered" evidence="5">
    <location>
        <begin position="352"/>
        <end position="379"/>
    </location>
</feature>
<feature type="compositionally biased region" description="Basic and acidic residues" evidence="5">
    <location>
        <begin position="33"/>
        <end position="43"/>
    </location>
</feature>
<sequence length="928" mass="98668">MPRKQVVISGRKTSRRVSLKARPGGIDEDSDSEDRSLAEGKTEGMLHIGGVNLRCSGGRVDSMRRSDGRRRRAPQALRPASQLEAKPVVDRAELPSSDDELVADYLDNIDALSSDESLGEEDLQDAKELAKLTVFEEKALFNDADPLDVLGAWASDVGGEADSEDSSSSGRPLEVDIVEAMQDGLSLAERYPVQSAQDVRGTWTPMHASGSRRASGAGKKSKSAVRGAKKGKLRPGEKQQLKQARVEAKRAARASSHHGLDLESINQQLLEFVEGTQDMLAFPPSGKYGLEKIQKMAGLYGLKGTQQGSGKRRFVLITSTTRASPLDKGGKAQMAGIIRSHKHGIASLAAEEVQTSHRTSSPAKRIKGSSGARATGNMSYSTPVRFVSSGIYDPAAEATSVEPALSQQFPQPTIQPPNAAHTSHASPQVTAAARTAQVTADAHTAQEADVCSTEGLGTWPVAGPAADEEVEQAHLGLGAGRQADAADPSESDATDRRIQNQLLPVFEDTGPASMCAGASSCTGQSGLHAPDTGLASIPMALQTAQHVKRGRKKQAKDARRAERLAVGPAALQNTGPPQQAATCLGYGKFEQHTTGSTLGDQSASGPILLPVEQAFALGRLGPQHVSSLETKLQKVHSSVPGARPLASVSGGNRLHQSEAPFQQPASKRRRTSPSVSTVPGAPGGHQRHGPPSPSSANVSSWHVNPAEVIDYYEIIKQPMDLGKVQKRLSSDHYSSPKEFCEDMRLLWANCLKYNGTVGLVGKAGVKGSDVFEQLWAGSGFSDEARARRVTAGVAASKYEPATGVPDKKPKKLTGQPSKKGRGSLKSKGGLARMRSTASHHAFNNRPMDRDHKQALAELVQNLDESQIEAVMQLLRTAGVPQSDTGECELDFDMMENAVLWELDHLVSGSADGHHGNGTMDSDFESDSE</sequence>
<feature type="region of interest" description="Disordered" evidence="5">
    <location>
        <begin position="799"/>
        <end position="846"/>
    </location>
</feature>
<evidence type="ECO:0000313" key="8">
    <source>
        <dbReference type="EMBL" id="KAK9861293.1"/>
    </source>
</evidence>
<evidence type="ECO:0000259" key="6">
    <source>
        <dbReference type="PROSITE" id="PS50014"/>
    </source>
</evidence>
<feature type="region of interest" description="Disordered" evidence="5">
    <location>
        <begin position="629"/>
        <end position="699"/>
    </location>
</feature>
<keyword evidence="3" id="KW-0804">Transcription</keyword>
<comment type="caution">
    <text evidence="8">The sequence shown here is derived from an EMBL/GenBank/DDBJ whole genome shotgun (WGS) entry which is preliminary data.</text>
</comment>
<feature type="region of interest" description="Disordered" evidence="5">
    <location>
        <begin position="202"/>
        <end position="259"/>
    </location>
</feature>
<dbReference type="PROSITE" id="PS50014">
    <property type="entry name" value="BROMODOMAIN_2"/>
    <property type="match status" value="1"/>
</dbReference>
<evidence type="ECO:0000256" key="3">
    <source>
        <dbReference type="ARBA" id="ARBA00023163"/>
    </source>
</evidence>
<feature type="region of interest" description="Disordered" evidence="5">
    <location>
        <begin position="1"/>
        <end position="43"/>
    </location>
</feature>
<proteinExistence type="predicted"/>
<keyword evidence="2 4" id="KW-0103">Bromodomain</keyword>
<dbReference type="CDD" id="cd04369">
    <property type="entry name" value="Bromodomain"/>
    <property type="match status" value="1"/>
</dbReference>
<evidence type="ECO:0000256" key="5">
    <source>
        <dbReference type="SAM" id="MobiDB-lite"/>
    </source>
</evidence>
<dbReference type="PROSITE" id="PS51525">
    <property type="entry name" value="NET"/>
    <property type="match status" value="1"/>
</dbReference>
<evidence type="ECO:0000256" key="1">
    <source>
        <dbReference type="ARBA" id="ARBA00023015"/>
    </source>
</evidence>
<feature type="domain" description="Bromo" evidence="6">
    <location>
        <begin position="703"/>
        <end position="761"/>
    </location>
</feature>
<keyword evidence="1" id="KW-0805">Transcription regulation</keyword>
<dbReference type="SMART" id="SM00297">
    <property type="entry name" value="BROMO"/>
    <property type="match status" value="1"/>
</dbReference>
<gene>
    <name evidence="8" type="ORF">WJX84_008293</name>
</gene>
<keyword evidence="9" id="KW-1185">Reference proteome</keyword>
<dbReference type="InterPro" id="IPR038336">
    <property type="entry name" value="NET_sf"/>
</dbReference>
<dbReference type="PANTHER" id="PTHR45926">
    <property type="entry name" value="OSJNBA0053K19.4 PROTEIN"/>
    <property type="match status" value="1"/>
</dbReference>
<name>A0AAW1SW34_9CHLO</name>
<dbReference type="Proteomes" id="UP001485043">
    <property type="component" value="Unassembled WGS sequence"/>
</dbReference>
<dbReference type="InterPro" id="IPR036427">
    <property type="entry name" value="Bromodomain-like_sf"/>
</dbReference>
<protein>
    <submittedName>
        <fullName evidence="8">Uncharacterized protein</fullName>
    </submittedName>
</protein>